<dbReference type="Pfam" id="PF24832">
    <property type="entry name" value="DUF7716"/>
    <property type="match status" value="1"/>
</dbReference>
<reference evidence="2 3" key="1">
    <citation type="submission" date="2018-09" db="EMBL/GenBank/DDBJ databases">
        <title>Isolation, diversity and antifungal activity of actinobacteria from wheat.</title>
        <authorList>
            <person name="Han C."/>
        </authorList>
    </citation>
    <scope>NUCLEOTIDE SEQUENCE [LARGE SCALE GENOMIC DNA]</scope>
    <source>
        <strain evidence="2 3">NEAU-YY265</strain>
    </source>
</reference>
<feature type="domain" description="DUF7716" evidence="1">
    <location>
        <begin position="3"/>
        <end position="101"/>
    </location>
</feature>
<keyword evidence="3" id="KW-1185">Reference proteome</keyword>
<dbReference type="EMBL" id="QUAL01000354">
    <property type="protein sequence ID" value="RIQ14404.1"/>
    <property type="molecule type" value="Genomic_DNA"/>
</dbReference>
<organism evidence="2 3">
    <name type="scientific">Jiangella rhizosphaerae</name>
    <dbReference type="NCBI Taxonomy" id="2293569"/>
    <lineage>
        <taxon>Bacteria</taxon>
        <taxon>Bacillati</taxon>
        <taxon>Actinomycetota</taxon>
        <taxon>Actinomycetes</taxon>
        <taxon>Jiangellales</taxon>
        <taxon>Jiangellaceae</taxon>
        <taxon>Jiangella</taxon>
    </lineage>
</organism>
<evidence type="ECO:0000259" key="1">
    <source>
        <dbReference type="Pfam" id="PF24832"/>
    </source>
</evidence>
<sequence length="104" mass="11580">MRLTLGEVLRQADGLRWDHALYAPGGRPYSEETPVLVWDVDDVSDDTDLPAEAIALGYDYVLGIQDVQGIVQNARQQRPDTTSADLLAAFHFYLDNDAFILWAG</sequence>
<name>A0A418KJK7_9ACTN</name>
<gene>
    <name evidence="2" type="ORF">DY240_24890</name>
</gene>
<protein>
    <recommendedName>
        <fullName evidence="1">DUF7716 domain-containing protein</fullName>
    </recommendedName>
</protein>
<comment type="caution">
    <text evidence="2">The sequence shown here is derived from an EMBL/GenBank/DDBJ whole genome shotgun (WGS) entry which is preliminary data.</text>
</comment>
<dbReference type="InterPro" id="IPR056133">
    <property type="entry name" value="DUF7716"/>
</dbReference>
<evidence type="ECO:0000313" key="2">
    <source>
        <dbReference type="EMBL" id="RIQ14404.1"/>
    </source>
</evidence>
<dbReference type="AlphaFoldDB" id="A0A418KJK7"/>
<accession>A0A418KJK7</accession>
<evidence type="ECO:0000313" key="3">
    <source>
        <dbReference type="Proteomes" id="UP000284057"/>
    </source>
</evidence>
<dbReference type="Proteomes" id="UP000284057">
    <property type="component" value="Unassembled WGS sequence"/>
</dbReference>
<proteinExistence type="predicted"/>